<dbReference type="SMART" id="SM00507">
    <property type="entry name" value="HNHc"/>
    <property type="match status" value="1"/>
</dbReference>
<feature type="region of interest" description="Disordered" evidence="1">
    <location>
        <begin position="71"/>
        <end position="94"/>
    </location>
</feature>
<dbReference type="PANTHER" id="PTHR33877:SF2">
    <property type="entry name" value="OS07G0170200 PROTEIN"/>
    <property type="match status" value="1"/>
</dbReference>
<proteinExistence type="predicted"/>
<evidence type="ECO:0000259" key="2">
    <source>
        <dbReference type="SMART" id="SM00507"/>
    </source>
</evidence>
<reference evidence="3" key="1">
    <citation type="journal article" date="2015" name="Nature">
        <title>Complex archaea that bridge the gap between prokaryotes and eukaryotes.</title>
        <authorList>
            <person name="Spang A."/>
            <person name="Saw J.H."/>
            <person name="Jorgensen S.L."/>
            <person name="Zaremba-Niedzwiedzka K."/>
            <person name="Martijn J."/>
            <person name="Lind A.E."/>
            <person name="van Eijk R."/>
            <person name="Schleper C."/>
            <person name="Guy L."/>
            <person name="Ettema T.J."/>
        </authorList>
    </citation>
    <scope>NUCLEOTIDE SEQUENCE</scope>
</reference>
<organism evidence="3">
    <name type="scientific">marine sediment metagenome</name>
    <dbReference type="NCBI Taxonomy" id="412755"/>
    <lineage>
        <taxon>unclassified sequences</taxon>
        <taxon>metagenomes</taxon>
        <taxon>ecological metagenomes</taxon>
    </lineage>
</organism>
<dbReference type="EMBL" id="LAZR01024985">
    <property type="protein sequence ID" value="KKL73353.1"/>
    <property type="molecule type" value="Genomic_DNA"/>
</dbReference>
<evidence type="ECO:0000313" key="3">
    <source>
        <dbReference type="EMBL" id="KKL73353.1"/>
    </source>
</evidence>
<gene>
    <name evidence="3" type="ORF">LCGC14_2075770</name>
</gene>
<dbReference type="PANTHER" id="PTHR33877">
    <property type="entry name" value="SLL1193 PROTEIN"/>
    <property type="match status" value="1"/>
</dbReference>
<dbReference type="InterPro" id="IPR029471">
    <property type="entry name" value="HNH_5"/>
</dbReference>
<feature type="domain" description="HNH nuclease" evidence="2">
    <location>
        <begin position="125"/>
        <end position="178"/>
    </location>
</feature>
<accession>A0A0F9EGZ7</accession>
<dbReference type="InterPro" id="IPR003615">
    <property type="entry name" value="HNH_nuc"/>
</dbReference>
<comment type="caution">
    <text evidence="3">The sequence shown here is derived from an EMBL/GenBank/DDBJ whole genome shotgun (WGS) entry which is preliminary data.</text>
</comment>
<name>A0A0F9EGZ7_9ZZZZ</name>
<sequence>MGCLWYNLPMRKGQIMSNEQKEKIRQSNLGKKHNIPDENKKHTFVKGVPSWNKGKKSSPEWREKLRRVRLGTTTSDKHKESRRVHWTGETNPRWKGGITSPERIRFLNCRRTARKHNAKGTHTSEEWEVLKRKYNYMCLCCKQQAPFITLSEDHIIPLSRGGSDYIDNIQPLCRSCNSRKNTKTINFFLNVSIVDKIS</sequence>
<evidence type="ECO:0000256" key="1">
    <source>
        <dbReference type="SAM" id="MobiDB-lite"/>
    </source>
</evidence>
<dbReference type="InterPro" id="IPR052892">
    <property type="entry name" value="NA-targeting_endonuclease"/>
</dbReference>
<protein>
    <recommendedName>
        <fullName evidence="2">HNH nuclease domain-containing protein</fullName>
    </recommendedName>
</protein>
<dbReference type="Pfam" id="PF14279">
    <property type="entry name" value="HNH_5"/>
    <property type="match status" value="1"/>
</dbReference>
<dbReference type="CDD" id="cd00085">
    <property type="entry name" value="HNHc"/>
    <property type="match status" value="1"/>
</dbReference>
<dbReference type="AlphaFoldDB" id="A0A0F9EGZ7"/>
<dbReference type="Gene3D" id="1.10.30.50">
    <property type="match status" value="1"/>
</dbReference>